<dbReference type="InterPro" id="IPR036465">
    <property type="entry name" value="vWFA_dom_sf"/>
</dbReference>
<dbReference type="Gene3D" id="3.90.70.10">
    <property type="entry name" value="Cysteine proteinases"/>
    <property type="match status" value="1"/>
</dbReference>
<dbReference type="SUPFAM" id="SSF54001">
    <property type="entry name" value="Cysteine proteinases"/>
    <property type="match status" value="1"/>
</dbReference>
<sequence>MNLIDVGSIFSIGEASEILHVGVNESKLNDGRINEIMKAVEPFIYGSTPLFQALNETWKIFADRKYTSYEKVLFVLSDGEPTDRGDIKQIVQLLERYKVTVVSCYINRHSYIQPRRLYSVENGSWNKGAKFLFKLSSTISSQLLPRTIFIKTGWEIDIDNNETKLFLQINHEDNIHDACSLAKQQEYSTCYANATATVLHLSMMRIIGRDGGHPTFNALRNEIIKKHGIDGAYPFDVLEGIAPKYRLQFQTVSAQDAMIAVASKRPVIASFYLTNLEWKQFSAFYERQPTGILSKAKIDLRNRDPRDTLSGHAVVLTSFNSKSLRFMNSWGSNWANMGFFRVQNSEVLDFDYIDVFWTLNDLSEQEIKKFEVHGAEVACKLINNLKSLQKSVYRCPICRDNSLVTAYSGSLKEAVCPKCKGIFQCNDVGNILALNIYLTSLIR</sequence>
<gene>
    <name evidence="2" type="ORF">MEDL_61734</name>
</gene>
<evidence type="ECO:0000313" key="3">
    <source>
        <dbReference type="Proteomes" id="UP000683360"/>
    </source>
</evidence>
<dbReference type="Pfam" id="PF00092">
    <property type="entry name" value="VWA"/>
    <property type="match status" value="1"/>
</dbReference>
<comment type="caution">
    <text evidence="2">The sequence shown here is derived from an EMBL/GenBank/DDBJ whole genome shotgun (WGS) entry which is preliminary data.</text>
</comment>
<keyword evidence="3" id="KW-1185">Reference proteome</keyword>
<organism evidence="2 3">
    <name type="scientific">Mytilus edulis</name>
    <name type="common">Blue mussel</name>
    <dbReference type="NCBI Taxonomy" id="6550"/>
    <lineage>
        <taxon>Eukaryota</taxon>
        <taxon>Metazoa</taxon>
        <taxon>Spiralia</taxon>
        <taxon>Lophotrochozoa</taxon>
        <taxon>Mollusca</taxon>
        <taxon>Bivalvia</taxon>
        <taxon>Autobranchia</taxon>
        <taxon>Pteriomorphia</taxon>
        <taxon>Mytilida</taxon>
        <taxon>Mytiloidea</taxon>
        <taxon>Mytilidae</taxon>
        <taxon>Mytilinae</taxon>
        <taxon>Mytilus</taxon>
    </lineage>
</organism>
<dbReference type="InterPro" id="IPR038765">
    <property type="entry name" value="Papain-like_cys_pep_sf"/>
</dbReference>
<accession>A0A8S3UV04</accession>
<dbReference type="AlphaFoldDB" id="A0A8S3UV04"/>
<reference evidence="2" key="1">
    <citation type="submission" date="2021-03" db="EMBL/GenBank/DDBJ databases">
        <authorList>
            <person name="Bekaert M."/>
        </authorList>
    </citation>
    <scope>NUCLEOTIDE SEQUENCE</scope>
</reference>
<feature type="domain" description="VWFA" evidence="1">
    <location>
        <begin position="25"/>
        <end position="109"/>
    </location>
</feature>
<protein>
    <recommendedName>
        <fullName evidence="1">VWFA domain-containing protein</fullName>
    </recommendedName>
</protein>
<dbReference type="EMBL" id="CAJPWZ010003023">
    <property type="protein sequence ID" value="CAG2249943.1"/>
    <property type="molecule type" value="Genomic_DNA"/>
</dbReference>
<name>A0A8S3UV04_MYTED</name>
<dbReference type="SUPFAM" id="SSF53300">
    <property type="entry name" value="vWA-like"/>
    <property type="match status" value="1"/>
</dbReference>
<proteinExistence type="predicted"/>
<dbReference type="CDD" id="cd00198">
    <property type="entry name" value="vWFA"/>
    <property type="match status" value="1"/>
</dbReference>
<dbReference type="OrthoDB" id="5986014at2759"/>
<evidence type="ECO:0000259" key="1">
    <source>
        <dbReference type="Pfam" id="PF00092"/>
    </source>
</evidence>
<evidence type="ECO:0000313" key="2">
    <source>
        <dbReference type="EMBL" id="CAG2249943.1"/>
    </source>
</evidence>
<dbReference type="Gene3D" id="3.40.50.410">
    <property type="entry name" value="von Willebrand factor, type A domain"/>
    <property type="match status" value="1"/>
</dbReference>
<dbReference type="InterPro" id="IPR002035">
    <property type="entry name" value="VWF_A"/>
</dbReference>
<dbReference type="Proteomes" id="UP000683360">
    <property type="component" value="Unassembled WGS sequence"/>
</dbReference>